<dbReference type="Gene3D" id="3.30.750.24">
    <property type="entry name" value="STAS domain"/>
    <property type="match status" value="1"/>
</dbReference>
<accession>A0A5Q6RNW0</accession>
<evidence type="ECO:0000259" key="3">
    <source>
        <dbReference type="PROSITE" id="PS50801"/>
    </source>
</evidence>
<dbReference type="CDD" id="cd07043">
    <property type="entry name" value="STAS_anti-anti-sigma_factors"/>
    <property type="match status" value="1"/>
</dbReference>
<comment type="similarity">
    <text evidence="1 2">Belongs to the anti-sigma-factor antagonist family.</text>
</comment>
<proteinExistence type="inferred from homology"/>
<protein>
    <recommendedName>
        <fullName evidence="2">Anti-sigma factor antagonist</fullName>
    </recommendedName>
</protein>
<gene>
    <name evidence="4" type="ORF">FE697_017680</name>
</gene>
<evidence type="ECO:0000256" key="1">
    <source>
        <dbReference type="ARBA" id="ARBA00009013"/>
    </source>
</evidence>
<feature type="domain" description="STAS" evidence="3">
    <location>
        <begin position="30"/>
        <end position="132"/>
    </location>
</feature>
<dbReference type="InterPro" id="IPR003658">
    <property type="entry name" value="Anti-sigma_ant"/>
</dbReference>
<sequence length="132" mass="13675">MNCCPVPPPPTTTRKRTVTPFEAFRHAGQDGRTTLVVRGELDLATAHHVVTRAKEWAAEVPADTGPQGSIQLDLSGVTFLDSTGLGALIETRSIALAAGRAVELCAASAAVERVLALAGLTSLFAEPAGGQE</sequence>
<dbReference type="AlphaFoldDB" id="A0A5Q6RNW0"/>
<evidence type="ECO:0000313" key="4">
    <source>
        <dbReference type="EMBL" id="KAA1419743.1"/>
    </source>
</evidence>
<dbReference type="EMBL" id="VDFQ02000006">
    <property type="protein sequence ID" value="KAA1419743.1"/>
    <property type="molecule type" value="Genomic_DNA"/>
</dbReference>
<dbReference type="PANTHER" id="PTHR33495:SF2">
    <property type="entry name" value="ANTI-SIGMA FACTOR ANTAGONIST TM_1081-RELATED"/>
    <property type="match status" value="1"/>
</dbReference>
<dbReference type="GO" id="GO:0043856">
    <property type="term" value="F:anti-sigma factor antagonist activity"/>
    <property type="evidence" value="ECO:0007669"/>
    <property type="project" value="InterPro"/>
</dbReference>
<dbReference type="Proteomes" id="UP000307768">
    <property type="component" value="Unassembled WGS sequence"/>
</dbReference>
<name>A0A5Q6RNW0_9ACTN</name>
<organism evidence="4 5">
    <name type="scientific">Mumia zhuanghuii</name>
    <dbReference type="NCBI Taxonomy" id="2585211"/>
    <lineage>
        <taxon>Bacteria</taxon>
        <taxon>Bacillati</taxon>
        <taxon>Actinomycetota</taxon>
        <taxon>Actinomycetes</taxon>
        <taxon>Propionibacteriales</taxon>
        <taxon>Nocardioidaceae</taxon>
        <taxon>Mumia</taxon>
    </lineage>
</organism>
<dbReference type="OrthoDB" id="4870156at2"/>
<dbReference type="PROSITE" id="PS50801">
    <property type="entry name" value="STAS"/>
    <property type="match status" value="1"/>
</dbReference>
<evidence type="ECO:0000313" key="5">
    <source>
        <dbReference type="Proteomes" id="UP000307768"/>
    </source>
</evidence>
<comment type="caution">
    <text evidence="4">The sequence shown here is derived from an EMBL/GenBank/DDBJ whole genome shotgun (WGS) entry which is preliminary data.</text>
</comment>
<dbReference type="InterPro" id="IPR002645">
    <property type="entry name" value="STAS_dom"/>
</dbReference>
<evidence type="ECO:0000256" key="2">
    <source>
        <dbReference type="RuleBase" id="RU003749"/>
    </source>
</evidence>
<dbReference type="InterPro" id="IPR036513">
    <property type="entry name" value="STAS_dom_sf"/>
</dbReference>
<reference evidence="4 5" key="1">
    <citation type="submission" date="2019-09" db="EMBL/GenBank/DDBJ databases">
        <title>Mumia zhuanghuii sp. nov. isolated from the intestinal contents of plateau pika (Ochotona curzoniae) in the Qinghai-Tibet plateau of China.</title>
        <authorList>
            <person name="Tian Z."/>
        </authorList>
    </citation>
    <scope>NUCLEOTIDE SEQUENCE [LARGE SCALE GENOMIC DNA]</scope>
    <source>
        <strain evidence="5">350</strain>
    </source>
</reference>
<dbReference type="SUPFAM" id="SSF52091">
    <property type="entry name" value="SpoIIaa-like"/>
    <property type="match status" value="1"/>
</dbReference>
<dbReference type="PANTHER" id="PTHR33495">
    <property type="entry name" value="ANTI-SIGMA FACTOR ANTAGONIST TM_1081-RELATED-RELATED"/>
    <property type="match status" value="1"/>
</dbReference>
<dbReference type="Pfam" id="PF01740">
    <property type="entry name" value="STAS"/>
    <property type="match status" value="1"/>
</dbReference>
<dbReference type="NCBIfam" id="TIGR00377">
    <property type="entry name" value="ant_ant_sig"/>
    <property type="match status" value="1"/>
</dbReference>